<protein>
    <submittedName>
        <fullName evidence="1">Uncharacterized protein</fullName>
    </submittedName>
</protein>
<dbReference type="EMBL" id="JASSZA010000009">
    <property type="protein sequence ID" value="KAK2101364.1"/>
    <property type="molecule type" value="Genomic_DNA"/>
</dbReference>
<organism evidence="1 2">
    <name type="scientific">Saguinus oedipus</name>
    <name type="common">Cotton-top tamarin</name>
    <name type="synonym">Oedipomidas oedipus</name>
    <dbReference type="NCBI Taxonomy" id="9490"/>
    <lineage>
        <taxon>Eukaryota</taxon>
        <taxon>Metazoa</taxon>
        <taxon>Chordata</taxon>
        <taxon>Craniata</taxon>
        <taxon>Vertebrata</taxon>
        <taxon>Euteleostomi</taxon>
        <taxon>Mammalia</taxon>
        <taxon>Eutheria</taxon>
        <taxon>Euarchontoglires</taxon>
        <taxon>Primates</taxon>
        <taxon>Haplorrhini</taxon>
        <taxon>Platyrrhini</taxon>
        <taxon>Cebidae</taxon>
        <taxon>Callitrichinae</taxon>
        <taxon>Saguinus</taxon>
    </lineage>
</organism>
<comment type="caution">
    <text evidence="1">The sequence shown here is derived from an EMBL/GenBank/DDBJ whole genome shotgun (WGS) entry which is preliminary data.</text>
</comment>
<dbReference type="Proteomes" id="UP001266305">
    <property type="component" value="Unassembled WGS sequence"/>
</dbReference>
<evidence type="ECO:0000313" key="2">
    <source>
        <dbReference type="Proteomes" id="UP001266305"/>
    </source>
</evidence>
<reference evidence="1 2" key="1">
    <citation type="submission" date="2023-05" db="EMBL/GenBank/DDBJ databases">
        <title>B98-5 Cell Line De Novo Hybrid Assembly: An Optical Mapping Approach.</title>
        <authorList>
            <person name="Kananen K."/>
            <person name="Auerbach J.A."/>
            <person name="Kautto E."/>
            <person name="Blachly J.S."/>
        </authorList>
    </citation>
    <scope>NUCLEOTIDE SEQUENCE [LARGE SCALE GENOMIC DNA]</scope>
    <source>
        <strain evidence="1">B95-8</strain>
        <tissue evidence="1">Cell line</tissue>
    </source>
</reference>
<gene>
    <name evidence="1" type="ORF">P7K49_019030</name>
</gene>
<sequence length="133" mass="14426">MVVPICSSSLTQVCCSGRLWRRRGRFLLKRGSGDSMAIRALPPGPGWGAGLLKRFPGSGRGRQPEYHQVRNPGGGYACSSCWCSHKERFSALRSVQPPLQLVDALALGRTRFSGILSKPPTRLCPLFAWAAGS</sequence>
<name>A0ABQ9UX60_SAGOE</name>
<keyword evidence="2" id="KW-1185">Reference proteome</keyword>
<proteinExistence type="predicted"/>
<evidence type="ECO:0000313" key="1">
    <source>
        <dbReference type="EMBL" id="KAK2101364.1"/>
    </source>
</evidence>
<accession>A0ABQ9UX60</accession>